<keyword evidence="2" id="KW-1185">Reference proteome</keyword>
<reference evidence="1 2" key="1">
    <citation type="submission" date="2016-07" db="EMBL/GenBank/DDBJ databases">
        <title>Pervasive Adenine N6-methylation of Active Genes in Fungi.</title>
        <authorList>
            <consortium name="DOE Joint Genome Institute"/>
            <person name="Mondo S.J."/>
            <person name="Dannebaum R.O."/>
            <person name="Kuo R.C."/>
            <person name="Labutti K."/>
            <person name="Haridas S."/>
            <person name="Kuo A."/>
            <person name="Salamov A."/>
            <person name="Ahrendt S.R."/>
            <person name="Lipzen A."/>
            <person name="Sullivan W."/>
            <person name="Andreopoulos W.B."/>
            <person name="Clum A."/>
            <person name="Lindquist E."/>
            <person name="Daum C."/>
            <person name="Ramamoorthy G.K."/>
            <person name="Gryganskyi A."/>
            <person name="Culley D."/>
            <person name="Magnuson J.K."/>
            <person name="James T.Y."/>
            <person name="O'Malley M.A."/>
            <person name="Stajich J.E."/>
            <person name="Spatafora J.W."/>
            <person name="Visel A."/>
            <person name="Grigoriev I.V."/>
        </authorList>
    </citation>
    <scope>NUCLEOTIDE SEQUENCE [LARGE SCALE GENOMIC DNA]</scope>
    <source>
        <strain evidence="1 2">CBS 115471</strain>
    </source>
</reference>
<proteinExistence type="predicted"/>
<dbReference type="Proteomes" id="UP000193144">
    <property type="component" value="Unassembled WGS sequence"/>
</dbReference>
<dbReference type="EMBL" id="MCFA01000021">
    <property type="protein sequence ID" value="ORY16035.1"/>
    <property type="molecule type" value="Genomic_DNA"/>
</dbReference>
<organism evidence="1 2">
    <name type="scientific">Clohesyomyces aquaticus</name>
    <dbReference type="NCBI Taxonomy" id="1231657"/>
    <lineage>
        <taxon>Eukaryota</taxon>
        <taxon>Fungi</taxon>
        <taxon>Dikarya</taxon>
        <taxon>Ascomycota</taxon>
        <taxon>Pezizomycotina</taxon>
        <taxon>Dothideomycetes</taxon>
        <taxon>Pleosporomycetidae</taxon>
        <taxon>Pleosporales</taxon>
        <taxon>Lindgomycetaceae</taxon>
        <taxon>Clohesyomyces</taxon>
    </lineage>
</organism>
<dbReference type="AlphaFoldDB" id="A0A1Y2A201"/>
<accession>A0A1Y2A201</accession>
<evidence type="ECO:0000313" key="2">
    <source>
        <dbReference type="Proteomes" id="UP000193144"/>
    </source>
</evidence>
<evidence type="ECO:0000313" key="1">
    <source>
        <dbReference type="EMBL" id="ORY16035.1"/>
    </source>
</evidence>
<gene>
    <name evidence="1" type="ORF">BCR34DRAFT_145439</name>
</gene>
<sequence>MLLDVVGPSASRCRNPSPILCTASNYRAVSRSRQTVSSTSPGKRNKSRCKRRRLCPSPLVIRFRSMQLRCDMVSRASQMSCGLALLPCDGCLSAYETVSEFQSSRPVLRLFFVIDLVPPHLAFEQAFVHSLLRTVVELKKFGFGFCNRRADTSRIPSATDFLQSKPDSFIPLLIWSSSFLSVFFFHHPAPRKRVIWCWRLFDCQI</sequence>
<name>A0A1Y2A201_9PLEO</name>
<protein>
    <submittedName>
        <fullName evidence="1">Uncharacterized protein</fullName>
    </submittedName>
</protein>
<comment type="caution">
    <text evidence="1">The sequence shown here is derived from an EMBL/GenBank/DDBJ whole genome shotgun (WGS) entry which is preliminary data.</text>
</comment>